<keyword evidence="2 11" id="KW-0813">Transport</keyword>
<keyword evidence="5 11" id="KW-0375">Hydrogen ion transport</keyword>
<accession>A0A4D6WYM1</accession>
<reference evidence="13" key="1">
    <citation type="journal article" date="2019" name="Mol. Phylogenet. Evol.">
        <title>Morphological evolution and classification of the red algal order Ceramiales inferred using plastid phylogenomics.</title>
        <authorList>
            <person name="Diaz-Tapia P."/>
            <person name="Pasella M.M."/>
            <person name="Verbruggen H."/>
            <person name="Maggs C.A."/>
        </authorList>
    </citation>
    <scope>NUCLEOTIDE SEQUENCE</scope>
    <source>
        <strain evidence="13">PD2901_7</strain>
    </source>
</reference>
<feature type="coiled-coil region" evidence="12">
    <location>
        <begin position="60"/>
        <end position="94"/>
    </location>
</feature>
<name>A0A4D6WYM1_9FLOR</name>
<evidence type="ECO:0000256" key="5">
    <source>
        <dbReference type="ARBA" id="ARBA00022781"/>
    </source>
</evidence>
<dbReference type="GO" id="GO:0015078">
    <property type="term" value="F:proton transmembrane transporter activity"/>
    <property type="evidence" value="ECO:0007669"/>
    <property type="project" value="InterPro"/>
</dbReference>
<evidence type="ECO:0000256" key="7">
    <source>
        <dbReference type="ARBA" id="ARBA00023065"/>
    </source>
</evidence>
<reference evidence="13" key="2">
    <citation type="submission" date="2019-04" db="EMBL/GenBank/DDBJ databases">
        <authorList>
            <person name="Pasella M."/>
        </authorList>
    </citation>
    <scope>NUCLEOTIDE SEQUENCE</scope>
    <source>
        <strain evidence="13">PD2901_7</strain>
    </source>
</reference>
<keyword evidence="4 11" id="KW-0812">Transmembrane</keyword>
<gene>
    <name evidence="13" type="primary">atpF</name>
</gene>
<evidence type="ECO:0000313" key="13">
    <source>
        <dbReference type="EMBL" id="QCI07510.1"/>
    </source>
</evidence>
<evidence type="ECO:0000256" key="6">
    <source>
        <dbReference type="ARBA" id="ARBA00022989"/>
    </source>
</evidence>
<keyword evidence="13" id="KW-0934">Plastid</keyword>
<comment type="similarity">
    <text evidence="11">Belongs to the ATPase B chain family.</text>
</comment>
<dbReference type="PANTHER" id="PTHR34264:SF3">
    <property type="entry name" value="ATP SYNTHASE SUBUNIT B, CHLOROPLASTIC"/>
    <property type="match status" value="1"/>
</dbReference>
<evidence type="ECO:0000256" key="2">
    <source>
        <dbReference type="ARBA" id="ARBA00022448"/>
    </source>
</evidence>
<sequence>MYIFNLIGQQYFLTTVSLNTNFLEANVFNIALLLSGLIYVLKQFLGSILSSRQEKVLLAINESEERLNQANIRLSEAKKQLAQTQIVIEQIINEAEITAEKIRKSILEQGTSDIERLTTSSKASIKYAEYKVKQQIQKQIISLALNKVNIKLQTYMTSSIQIKIIDQNIMQLKGHINI</sequence>
<keyword evidence="9" id="KW-0066">ATP synthesis</keyword>
<keyword evidence="8" id="KW-0472">Membrane</keyword>
<keyword evidence="3 11" id="KW-0138">CF(0)</keyword>
<evidence type="ECO:0000256" key="11">
    <source>
        <dbReference type="RuleBase" id="RU003848"/>
    </source>
</evidence>
<protein>
    <submittedName>
        <fullName evidence="13">ATP synthase CF0 subunit I</fullName>
    </submittedName>
</protein>
<evidence type="ECO:0000256" key="8">
    <source>
        <dbReference type="ARBA" id="ARBA00023136"/>
    </source>
</evidence>
<evidence type="ECO:0000256" key="3">
    <source>
        <dbReference type="ARBA" id="ARBA00022547"/>
    </source>
</evidence>
<keyword evidence="12" id="KW-0175">Coiled coil</keyword>
<dbReference type="EMBL" id="MK814688">
    <property type="protein sequence ID" value="QCI07510.1"/>
    <property type="molecule type" value="Genomic_DNA"/>
</dbReference>
<dbReference type="Pfam" id="PF00430">
    <property type="entry name" value="ATP-synt_B"/>
    <property type="match status" value="1"/>
</dbReference>
<comment type="subcellular location">
    <subcellularLocation>
        <location evidence="1">Membrane</location>
        <topology evidence="1">Single-pass membrane protein</topology>
    </subcellularLocation>
</comment>
<dbReference type="GO" id="GO:0015986">
    <property type="term" value="P:proton motive force-driven ATP synthesis"/>
    <property type="evidence" value="ECO:0007669"/>
    <property type="project" value="InterPro"/>
</dbReference>
<evidence type="ECO:0000256" key="12">
    <source>
        <dbReference type="SAM" id="Coils"/>
    </source>
</evidence>
<evidence type="ECO:0000256" key="1">
    <source>
        <dbReference type="ARBA" id="ARBA00004167"/>
    </source>
</evidence>
<keyword evidence="6" id="KW-1133">Transmembrane helix</keyword>
<comment type="function">
    <text evidence="10">F(1)F(0) ATP synthase produces ATP from ADP in the presence of a proton or sodium gradient. F-type ATPases consist of two structural domains, F(1) containing the extramembraneous catalytic core and F(0) containing the membrane proton channel, linked together by a central stalk and a peripheral stalk. During catalysis, ATP synthesis in the catalytic domain of F(1) is coupled via a rotary mechanism of the central stalk subunits to proton translocation.</text>
</comment>
<dbReference type="CDD" id="cd06503">
    <property type="entry name" value="ATP-synt_Fo_b"/>
    <property type="match status" value="1"/>
</dbReference>
<evidence type="ECO:0000256" key="4">
    <source>
        <dbReference type="ARBA" id="ARBA00022692"/>
    </source>
</evidence>
<dbReference type="HAMAP" id="MF_01398">
    <property type="entry name" value="ATP_synth_b_bprime"/>
    <property type="match status" value="1"/>
</dbReference>
<dbReference type="GO" id="GO:0045259">
    <property type="term" value="C:proton-transporting ATP synthase complex"/>
    <property type="evidence" value="ECO:0007669"/>
    <property type="project" value="UniProtKB-KW"/>
</dbReference>
<keyword evidence="7 11" id="KW-0406">Ion transport</keyword>
<geneLocation type="plastid" evidence="13"/>
<evidence type="ECO:0000256" key="10">
    <source>
        <dbReference type="ARBA" id="ARBA00025198"/>
    </source>
</evidence>
<organism evidence="13">
    <name type="scientific">Malaconema sp</name>
    <dbReference type="NCBI Taxonomy" id="2575621"/>
    <lineage>
        <taxon>Eukaryota</taxon>
        <taxon>Rhodophyta</taxon>
        <taxon>Florideophyceae</taxon>
        <taxon>Rhodymeniophycidae</taxon>
        <taxon>Ceramiales</taxon>
        <taxon>Sarcomeniaceae</taxon>
        <taxon>Malaconema</taxon>
    </lineage>
</organism>
<proteinExistence type="inferred from homology"/>
<dbReference type="PANTHER" id="PTHR34264">
    <property type="entry name" value="ATP SYNTHASE SUBUNIT B, CHLOROPLASTIC"/>
    <property type="match status" value="1"/>
</dbReference>
<evidence type="ECO:0000256" key="9">
    <source>
        <dbReference type="ARBA" id="ARBA00023310"/>
    </source>
</evidence>
<dbReference type="InterPro" id="IPR002146">
    <property type="entry name" value="ATP_synth_b/b'su_bac/chlpt"/>
</dbReference>
<dbReference type="AlphaFoldDB" id="A0A4D6WYM1"/>